<protein>
    <submittedName>
        <fullName evidence="4">Uncharacterized protein</fullName>
    </submittedName>
</protein>
<sequence length="216" mass="24993">MSISSSSSKRGLLRPAHSNRISVFVILTVILLTSLFIYNLYASSSTRTELQNIIDSLREKTQTCFKDKLEIEEKLETVTNICKRKSSKMDEKFKDLQSSNKNAQSQLSNVRSESESLRTELDKIKSLLLGAQNSVSDQKRQFDVLKLEKQNLEARIKELIIQNKQLTGSKQRLVIEMSRIKEKGILHYELLINRVIRIFYRYCRSAPCEVMKTIKD</sequence>
<organism evidence="3 4">
    <name type="scientific">Romanomermis culicivorax</name>
    <name type="common">Nematode worm</name>
    <dbReference type="NCBI Taxonomy" id="13658"/>
    <lineage>
        <taxon>Eukaryota</taxon>
        <taxon>Metazoa</taxon>
        <taxon>Ecdysozoa</taxon>
        <taxon>Nematoda</taxon>
        <taxon>Enoplea</taxon>
        <taxon>Dorylaimia</taxon>
        <taxon>Mermithida</taxon>
        <taxon>Mermithoidea</taxon>
        <taxon>Mermithidae</taxon>
        <taxon>Romanomermis</taxon>
    </lineage>
</organism>
<evidence type="ECO:0000313" key="3">
    <source>
        <dbReference type="Proteomes" id="UP000887565"/>
    </source>
</evidence>
<keyword evidence="2" id="KW-0472">Membrane</keyword>
<evidence type="ECO:0000256" key="2">
    <source>
        <dbReference type="SAM" id="Phobius"/>
    </source>
</evidence>
<keyword evidence="2" id="KW-0812">Transmembrane</keyword>
<feature type="compositionally biased region" description="Polar residues" evidence="1">
    <location>
        <begin position="96"/>
        <end position="111"/>
    </location>
</feature>
<dbReference type="WBParaSite" id="nRc.2.0.1.t46112-RA">
    <property type="protein sequence ID" value="nRc.2.0.1.t46112-RA"/>
    <property type="gene ID" value="nRc.2.0.1.g46112"/>
</dbReference>
<keyword evidence="2" id="KW-1133">Transmembrane helix</keyword>
<feature type="transmembrane region" description="Helical" evidence="2">
    <location>
        <begin position="21"/>
        <end position="41"/>
    </location>
</feature>
<evidence type="ECO:0000313" key="4">
    <source>
        <dbReference type="WBParaSite" id="nRc.2.0.1.t46112-RA"/>
    </source>
</evidence>
<keyword evidence="3" id="KW-1185">Reference proteome</keyword>
<evidence type="ECO:0000256" key="1">
    <source>
        <dbReference type="SAM" id="MobiDB-lite"/>
    </source>
</evidence>
<name>A0A915L5S2_ROMCU</name>
<reference evidence="4" key="1">
    <citation type="submission" date="2022-11" db="UniProtKB">
        <authorList>
            <consortium name="WormBaseParasite"/>
        </authorList>
    </citation>
    <scope>IDENTIFICATION</scope>
</reference>
<dbReference type="AlphaFoldDB" id="A0A915L5S2"/>
<accession>A0A915L5S2</accession>
<dbReference type="SUPFAM" id="SSF57997">
    <property type="entry name" value="Tropomyosin"/>
    <property type="match status" value="1"/>
</dbReference>
<dbReference type="Proteomes" id="UP000887565">
    <property type="component" value="Unplaced"/>
</dbReference>
<dbReference type="Gene3D" id="6.10.140.2140">
    <property type="match status" value="1"/>
</dbReference>
<proteinExistence type="predicted"/>
<feature type="region of interest" description="Disordered" evidence="1">
    <location>
        <begin position="93"/>
        <end position="113"/>
    </location>
</feature>